<evidence type="ECO:0000256" key="1">
    <source>
        <dbReference type="PROSITE-ProRule" id="PRU00047"/>
    </source>
</evidence>
<dbReference type="SUPFAM" id="SSF57756">
    <property type="entry name" value="Retrovirus zinc finger-like domains"/>
    <property type="match status" value="1"/>
</dbReference>
<feature type="compositionally biased region" description="Polar residues" evidence="2">
    <location>
        <begin position="65"/>
        <end position="74"/>
    </location>
</feature>
<keyword evidence="1" id="KW-0862">Zinc</keyword>
<feature type="compositionally biased region" description="Basic residues" evidence="2">
    <location>
        <begin position="75"/>
        <end position="95"/>
    </location>
</feature>
<comment type="caution">
    <text evidence="4">The sequence shown here is derived from an EMBL/GenBank/DDBJ whole genome shotgun (WGS) entry which is preliminary data.</text>
</comment>
<feature type="region of interest" description="Disordered" evidence="2">
    <location>
        <begin position="57"/>
        <end position="157"/>
    </location>
</feature>
<dbReference type="AlphaFoldDB" id="A0A9N9ECU3"/>
<evidence type="ECO:0000313" key="5">
    <source>
        <dbReference type="Proteomes" id="UP000789739"/>
    </source>
</evidence>
<protein>
    <submittedName>
        <fullName evidence="4">10893_t:CDS:1</fullName>
    </submittedName>
</protein>
<keyword evidence="1" id="KW-0863">Zinc-finger</keyword>
<feature type="domain" description="CCHC-type" evidence="3">
    <location>
        <begin position="66"/>
        <end position="82"/>
    </location>
</feature>
<dbReference type="InterPro" id="IPR036875">
    <property type="entry name" value="Znf_CCHC_sf"/>
</dbReference>
<proteinExistence type="predicted"/>
<feature type="non-terminal residue" evidence="4">
    <location>
        <position position="1"/>
    </location>
</feature>
<feature type="non-terminal residue" evidence="4">
    <location>
        <position position="315"/>
    </location>
</feature>
<dbReference type="GO" id="GO:0008270">
    <property type="term" value="F:zinc ion binding"/>
    <property type="evidence" value="ECO:0007669"/>
    <property type="project" value="UniProtKB-KW"/>
</dbReference>
<sequence length="315" mass="35085">QIMESLANDLYKKLSDMFSVKPVQSKNKDTSIDDIDEITKGMSKLSLNLAKMAKEVNAVKKSSQHRCSNCNRTGHNSRKCTRKKRSKSGSKKRGSVNKVAVDSGSDTTSSDNDSSDNNSDSGDSSSEVESDHSFDSGSKNRQSLESPIQRFSQKIQKNSDTIIDKQIRKIILEMFYNPEIIETIKNNINNTNLSVTKPEFTAKQGTSCLNYREPAPEIPDSDEEYETLNDPMEIDFVRRKEPTTSLATIPCKIKRLKIPALVLDSGAEPPITSEDIVKRVNWPIDKSEKYDLSGVATVPTESIGIARNFPITFPP</sequence>
<dbReference type="Proteomes" id="UP000789739">
    <property type="component" value="Unassembled WGS sequence"/>
</dbReference>
<dbReference type="OrthoDB" id="2404201at2759"/>
<feature type="compositionally biased region" description="Polar residues" evidence="2">
    <location>
        <begin position="137"/>
        <end position="157"/>
    </location>
</feature>
<name>A0A9N9ECU3_9GLOM</name>
<reference evidence="4" key="1">
    <citation type="submission" date="2021-06" db="EMBL/GenBank/DDBJ databases">
        <authorList>
            <person name="Kallberg Y."/>
            <person name="Tangrot J."/>
            <person name="Rosling A."/>
        </authorList>
    </citation>
    <scope>NUCLEOTIDE SEQUENCE</scope>
    <source>
        <strain evidence="4">BR232B</strain>
    </source>
</reference>
<keyword evidence="5" id="KW-1185">Reference proteome</keyword>
<accession>A0A9N9ECU3</accession>
<organism evidence="4 5">
    <name type="scientific">Paraglomus brasilianum</name>
    <dbReference type="NCBI Taxonomy" id="144538"/>
    <lineage>
        <taxon>Eukaryota</taxon>
        <taxon>Fungi</taxon>
        <taxon>Fungi incertae sedis</taxon>
        <taxon>Mucoromycota</taxon>
        <taxon>Glomeromycotina</taxon>
        <taxon>Glomeromycetes</taxon>
        <taxon>Paraglomerales</taxon>
        <taxon>Paraglomeraceae</taxon>
        <taxon>Paraglomus</taxon>
    </lineage>
</organism>
<dbReference type="InterPro" id="IPR001878">
    <property type="entry name" value="Znf_CCHC"/>
</dbReference>
<keyword evidence="1" id="KW-0479">Metal-binding</keyword>
<evidence type="ECO:0000256" key="2">
    <source>
        <dbReference type="SAM" id="MobiDB-lite"/>
    </source>
</evidence>
<dbReference type="EMBL" id="CAJVPI010005318">
    <property type="protein sequence ID" value="CAG8673340.1"/>
    <property type="molecule type" value="Genomic_DNA"/>
</dbReference>
<dbReference type="PROSITE" id="PS50158">
    <property type="entry name" value="ZF_CCHC"/>
    <property type="match status" value="1"/>
</dbReference>
<feature type="compositionally biased region" description="Low complexity" evidence="2">
    <location>
        <begin position="101"/>
        <end position="127"/>
    </location>
</feature>
<dbReference type="GO" id="GO:0003676">
    <property type="term" value="F:nucleic acid binding"/>
    <property type="evidence" value="ECO:0007669"/>
    <property type="project" value="InterPro"/>
</dbReference>
<evidence type="ECO:0000259" key="3">
    <source>
        <dbReference type="PROSITE" id="PS50158"/>
    </source>
</evidence>
<evidence type="ECO:0000313" key="4">
    <source>
        <dbReference type="EMBL" id="CAG8673340.1"/>
    </source>
</evidence>
<gene>
    <name evidence="4" type="ORF">PBRASI_LOCUS11421</name>
</gene>